<accession>A0A1M6GP79</accession>
<dbReference type="GO" id="GO:0030295">
    <property type="term" value="F:protein kinase activator activity"/>
    <property type="evidence" value="ECO:0007669"/>
    <property type="project" value="TreeGrafter"/>
</dbReference>
<dbReference type="PANTHER" id="PTHR42878:SF15">
    <property type="entry name" value="BACTERIOPHYTOCHROME"/>
    <property type="match status" value="1"/>
</dbReference>
<dbReference type="GO" id="GO:0009881">
    <property type="term" value="F:photoreceptor activity"/>
    <property type="evidence" value="ECO:0007669"/>
    <property type="project" value="UniProtKB-KW"/>
</dbReference>
<dbReference type="GO" id="GO:0000155">
    <property type="term" value="F:phosphorelay sensor kinase activity"/>
    <property type="evidence" value="ECO:0007669"/>
    <property type="project" value="InterPro"/>
</dbReference>
<evidence type="ECO:0000256" key="5">
    <source>
        <dbReference type="ARBA" id="ARBA00022606"/>
    </source>
</evidence>
<dbReference type="SMART" id="SM00388">
    <property type="entry name" value="HisKA"/>
    <property type="match status" value="1"/>
</dbReference>
<dbReference type="PROSITE" id="PS50109">
    <property type="entry name" value="HIS_KIN"/>
    <property type="match status" value="1"/>
</dbReference>
<keyword evidence="7 13" id="KW-0418">Kinase</keyword>
<dbReference type="Pfam" id="PF01590">
    <property type="entry name" value="GAF"/>
    <property type="match status" value="1"/>
</dbReference>
<dbReference type="InterPro" id="IPR016132">
    <property type="entry name" value="Phyto_chromo_attachment"/>
</dbReference>
<evidence type="ECO:0000313" key="13">
    <source>
        <dbReference type="EMBL" id="SHJ11739.1"/>
    </source>
</evidence>
<dbReference type="Pfam" id="PF02518">
    <property type="entry name" value="HATPase_c"/>
    <property type="match status" value="1"/>
</dbReference>
<evidence type="ECO:0000259" key="12">
    <source>
        <dbReference type="PROSITE" id="PS50109"/>
    </source>
</evidence>
<dbReference type="STRING" id="570521.SAMN04488508_105378"/>
<dbReference type="InterPro" id="IPR001294">
    <property type="entry name" value="Phytochrome"/>
</dbReference>
<evidence type="ECO:0000256" key="6">
    <source>
        <dbReference type="ARBA" id="ARBA00022679"/>
    </source>
</evidence>
<dbReference type="InterPro" id="IPR050351">
    <property type="entry name" value="BphY/WalK/GraS-like"/>
</dbReference>
<dbReference type="GO" id="GO:0007234">
    <property type="term" value="P:osmosensory signaling via phosphorelay pathway"/>
    <property type="evidence" value="ECO:0007669"/>
    <property type="project" value="TreeGrafter"/>
</dbReference>
<sequence>MESPSTLYPKKVTLTNCDKEPIHLIGNIQGFGVLLASDLKTDRIAFYSENCLAFFDKTKEEIETFSLNDLIPEQYVNRVKESLNTDYKIHIKATLSEENYLIISHRNDTHLILEIEKDENQIDTLLFQEQLTNIIEVFSTASTPLAMCNTAAELIKDIFDYDRVMIYKFDQDWNGEVIAEQKESHLESWLGLHYPASDIPQQARKLFLKQGVRIIEDVSSEPIPILPANRKTSVSLDLSKSELRSVSPIHIEYLRNMGVKATLTAAIIFQGNLWGLIACHHYTPRYSNYHLRLSCKFITQVFATQLGLRNTNWLLEKTNLSNETRSLLIEQMSQDWNIIEGLTAGKQTFLDVTEAIGGAIYIDGKIKVLGQAPNNHIIHEIIEVCHNLQQSGIYKTSSLSIDYKQFKSIKKFTSGVLCMFISPKKKNALIWFKPEIIQTVSWGGNPNKSVVKDNNQISPRKSFEKWSEEKEGYSLPWQDYEIAAAIALKDHIAEVIIEKYDKMKNLNDQLKKAYKELETFSYSVSHDLRSPLRGIDGFAQIIKEDYFDSLDSYGKQAVNTIISSTQKMNVLIDDILSFSSLGKKSTEFKEVNMNILVEEVLQYLQVSNLHPNTKLEINYLPQIIGDKTMIFQLMSNLISNAFKYSSKAKNPIVEIGCNASSFYVKDNGIGFNAKHEDRIFGIFSRLVNDEYEGSGIGLAIAKRVIEKHNGQIWTEAQLGKGASFYFNLNTNKNE</sequence>
<dbReference type="Pfam" id="PF00512">
    <property type="entry name" value="HisKA"/>
    <property type="match status" value="1"/>
</dbReference>
<dbReference type="InterPro" id="IPR035965">
    <property type="entry name" value="PAS-like_dom_sf"/>
</dbReference>
<dbReference type="InterPro" id="IPR013515">
    <property type="entry name" value="Phytochrome_cen-reg"/>
</dbReference>
<dbReference type="Gene3D" id="3.30.450.40">
    <property type="match status" value="1"/>
</dbReference>
<dbReference type="InterPro" id="IPR003594">
    <property type="entry name" value="HATPase_dom"/>
</dbReference>
<evidence type="ECO:0000256" key="3">
    <source>
        <dbReference type="ARBA" id="ARBA00012438"/>
    </source>
</evidence>
<comment type="catalytic activity">
    <reaction evidence="1">
        <text>ATP + protein L-histidine = ADP + protein N-phospho-L-histidine.</text>
        <dbReference type="EC" id="2.7.13.3"/>
    </reaction>
</comment>
<evidence type="ECO:0000256" key="4">
    <source>
        <dbReference type="ARBA" id="ARBA00022543"/>
    </source>
</evidence>
<dbReference type="InterPro" id="IPR003661">
    <property type="entry name" value="HisK_dim/P_dom"/>
</dbReference>
<comment type="similarity">
    <text evidence="2">In the N-terminal section; belongs to the phytochrome family.</text>
</comment>
<dbReference type="PROSITE" id="PS50046">
    <property type="entry name" value="PHYTOCHROME_2"/>
    <property type="match status" value="1"/>
</dbReference>
<dbReference type="InterPro" id="IPR005467">
    <property type="entry name" value="His_kinase_dom"/>
</dbReference>
<dbReference type="SMART" id="SM00065">
    <property type="entry name" value="GAF"/>
    <property type="match status" value="1"/>
</dbReference>
<organism evidence="13 14">
    <name type="scientific">Aquimarina spongiae</name>
    <dbReference type="NCBI Taxonomy" id="570521"/>
    <lineage>
        <taxon>Bacteria</taxon>
        <taxon>Pseudomonadati</taxon>
        <taxon>Bacteroidota</taxon>
        <taxon>Flavobacteriia</taxon>
        <taxon>Flavobacteriales</taxon>
        <taxon>Flavobacteriaceae</taxon>
        <taxon>Aquimarina</taxon>
    </lineage>
</organism>
<dbReference type="GO" id="GO:0000156">
    <property type="term" value="F:phosphorelay response regulator activity"/>
    <property type="evidence" value="ECO:0007669"/>
    <property type="project" value="TreeGrafter"/>
</dbReference>
<keyword evidence="6" id="KW-0808">Transferase</keyword>
<dbReference type="Gene3D" id="3.30.450.20">
    <property type="entry name" value="PAS domain"/>
    <property type="match status" value="1"/>
</dbReference>
<dbReference type="InterPro" id="IPR036890">
    <property type="entry name" value="HATPase_C_sf"/>
</dbReference>
<dbReference type="Proteomes" id="UP000184432">
    <property type="component" value="Unassembled WGS sequence"/>
</dbReference>
<keyword evidence="8" id="KW-0157">Chromophore</keyword>
<dbReference type="Gene3D" id="1.10.287.130">
    <property type="match status" value="1"/>
</dbReference>
<dbReference type="InterPro" id="IPR003018">
    <property type="entry name" value="GAF"/>
</dbReference>
<evidence type="ECO:0000259" key="11">
    <source>
        <dbReference type="PROSITE" id="PS50046"/>
    </source>
</evidence>
<dbReference type="GO" id="GO:0009584">
    <property type="term" value="P:detection of visible light"/>
    <property type="evidence" value="ECO:0007669"/>
    <property type="project" value="InterPro"/>
</dbReference>
<feature type="domain" description="Phytochrome chromophore attachment site" evidence="11">
    <location>
        <begin position="143"/>
        <end position="300"/>
    </location>
</feature>
<dbReference type="CDD" id="cd00082">
    <property type="entry name" value="HisKA"/>
    <property type="match status" value="1"/>
</dbReference>
<dbReference type="SMART" id="SM00387">
    <property type="entry name" value="HATPase_c"/>
    <property type="match status" value="1"/>
</dbReference>
<gene>
    <name evidence="13" type="ORF">SAMN04488508_105378</name>
</gene>
<dbReference type="GO" id="GO:0006355">
    <property type="term" value="P:regulation of DNA-templated transcription"/>
    <property type="evidence" value="ECO:0007669"/>
    <property type="project" value="InterPro"/>
</dbReference>
<reference evidence="14" key="1">
    <citation type="submission" date="2016-11" db="EMBL/GenBank/DDBJ databases">
        <authorList>
            <person name="Varghese N."/>
            <person name="Submissions S."/>
        </authorList>
    </citation>
    <scope>NUCLEOTIDE SEQUENCE [LARGE SCALE GENOMIC DNA]</scope>
    <source>
        <strain evidence="14">DSM 22623</strain>
    </source>
</reference>
<dbReference type="SUPFAM" id="SSF47384">
    <property type="entry name" value="Homodimeric domain of signal transducing histidine kinase"/>
    <property type="match status" value="1"/>
</dbReference>
<keyword evidence="5" id="KW-0716">Sensory transduction</keyword>
<dbReference type="SUPFAM" id="SSF55781">
    <property type="entry name" value="GAF domain-like"/>
    <property type="match status" value="2"/>
</dbReference>
<dbReference type="Gene3D" id="3.30.450.270">
    <property type="match status" value="1"/>
</dbReference>
<dbReference type="EC" id="2.7.13.3" evidence="3"/>
<dbReference type="SUPFAM" id="SSF55874">
    <property type="entry name" value="ATPase domain of HSP90 chaperone/DNA topoisomerase II/histidine kinase"/>
    <property type="match status" value="1"/>
</dbReference>
<keyword evidence="10" id="KW-0175">Coiled coil</keyword>
<dbReference type="Pfam" id="PF08446">
    <property type="entry name" value="PAS_2"/>
    <property type="match status" value="1"/>
</dbReference>
<keyword evidence="4" id="KW-0600">Photoreceptor protein</keyword>
<protein>
    <recommendedName>
        <fullName evidence="3">histidine kinase</fullName>
        <ecNumber evidence="3">2.7.13.3</ecNumber>
    </recommendedName>
</protein>
<keyword evidence="9" id="KW-0675">Receptor</keyword>
<dbReference type="PRINTS" id="PR01033">
    <property type="entry name" value="PHYTOCHROME"/>
</dbReference>
<dbReference type="PANTHER" id="PTHR42878">
    <property type="entry name" value="TWO-COMPONENT HISTIDINE KINASE"/>
    <property type="match status" value="1"/>
</dbReference>
<dbReference type="EMBL" id="FQYP01000005">
    <property type="protein sequence ID" value="SHJ11739.1"/>
    <property type="molecule type" value="Genomic_DNA"/>
</dbReference>
<dbReference type="RefSeq" id="WP_073316572.1">
    <property type="nucleotide sequence ID" value="NZ_FQYP01000005.1"/>
</dbReference>
<dbReference type="AlphaFoldDB" id="A0A1M6GP79"/>
<feature type="coiled-coil region" evidence="10">
    <location>
        <begin position="493"/>
        <end position="520"/>
    </location>
</feature>
<dbReference type="InterPro" id="IPR029016">
    <property type="entry name" value="GAF-like_dom_sf"/>
</dbReference>
<dbReference type="OrthoDB" id="9766459at2"/>
<evidence type="ECO:0000256" key="2">
    <source>
        <dbReference type="ARBA" id="ARBA00006402"/>
    </source>
</evidence>
<name>A0A1M6GP79_9FLAO</name>
<evidence type="ECO:0000256" key="7">
    <source>
        <dbReference type="ARBA" id="ARBA00022777"/>
    </source>
</evidence>
<dbReference type="InterPro" id="IPR036097">
    <property type="entry name" value="HisK_dim/P_sf"/>
</dbReference>
<dbReference type="Gene3D" id="3.30.565.10">
    <property type="entry name" value="Histidine kinase-like ATPase, C-terminal domain"/>
    <property type="match status" value="1"/>
</dbReference>
<evidence type="ECO:0000256" key="9">
    <source>
        <dbReference type="ARBA" id="ARBA00023170"/>
    </source>
</evidence>
<dbReference type="InterPro" id="IPR013654">
    <property type="entry name" value="PAS_2"/>
</dbReference>
<dbReference type="InterPro" id="IPR043150">
    <property type="entry name" value="Phytochrome_PHY_sf"/>
</dbReference>
<evidence type="ECO:0000313" key="14">
    <source>
        <dbReference type="Proteomes" id="UP000184432"/>
    </source>
</evidence>
<evidence type="ECO:0000256" key="10">
    <source>
        <dbReference type="SAM" id="Coils"/>
    </source>
</evidence>
<dbReference type="SUPFAM" id="SSF55785">
    <property type="entry name" value="PYP-like sensor domain (PAS domain)"/>
    <property type="match status" value="1"/>
</dbReference>
<evidence type="ECO:0000256" key="8">
    <source>
        <dbReference type="ARBA" id="ARBA00022991"/>
    </source>
</evidence>
<evidence type="ECO:0000256" key="1">
    <source>
        <dbReference type="ARBA" id="ARBA00000085"/>
    </source>
</evidence>
<feature type="domain" description="Histidine kinase" evidence="12">
    <location>
        <begin position="523"/>
        <end position="732"/>
    </location>
</feature>
<proteinExistence type="inferred from homology"/>
<dbReference type="Pfam" id="PF00360">
    <property type="entry name" value="PHY"/>
    <property type="match status" value="1"/>
</dbReference>
<keyword evidence="14" id="KW-1185">Reference proteome</keyword>